<gene>
    <name evidence="1" type="ORF">Pla144_39810</name>
</gene>
<reference evidence="1 2" key="1">
    <citation type="submission" date="2019-02" db="EMBL/GenBank/DDBJ databases">
        <title>Deep-cultivation of Planctomycetes and their phenomic and genomic characterization uncovers novel biology.</title>
        <authorList>
            <person name="Wiegand S."/>
            <person name="Jogler M."/>
            <person name="Boedeker C."/>
            <person name="Pinto D."/>
            <person name="Vollmers J."/>
            <person name="Rivas-Marin E."/>
            <person name="Kohn T."/>
            <person name="Peeters S.H."/>
            <person name="Heuer A."/>
            <person name="Rast P."/>
            <person name="Oberbeckmann S."/>
            <person name="Bunk B."/>
            <person name="Jeske O."/>
            <person name="Meyerdierks A."/>
            <person name="Storesund J.E."/>
            <person name="Kallscheuer N."/>
            <person name="Luecker S."/>
            <person name="Lage O.M."/>
            <person name="Pohl T."/>
            <person name="Merkel B.J."/>
            <person name="Hornburger P."/>
            <person name="Mueller R.-W."/>
            <person name="Bruemmer F."/>
            <person name="Labrenz M."/>
            <person name="Spormann A.M."/>
            <person name="Op Den Camp H."/>
            <person name="Overmann J."/>
            <person name="Amann R."/>
            <person name="Jetten M.S.M."/>
            <person name="Mascher T."/>
            <person name="Medema M.H."/>
            <person name="Devos D.P."/>
            <person name="Kaster A.-K."/>
            <person name="Ovreas L."/>
            <person name="Rohde M."/>
            <person name="Galperin M.Y."/>
            <person name="Jogler C."/>
        </authorList>
    </citation>
    <scope>NUCLEOTIDE SEQUENCE [LARGE SCALE GENOMIC DNA]</scope>
    <source>
        <strain evidence="1 2">Pla144</strain>
    </source>
</reference>
<accession>A0A5C6CL01</accession>
<dbReference type="AlphaFoldDB" id="A0A5C6CL01"/>
<dbReference type="EMBL" id="SJPS01000006">
    <property type="protein sequence ID" value="TWU23806.1"/>
    <property type="molecule type" value="Genomic_DNA"/>
</dbReference>
<comment type="caution">
    <text evidence="1">The sequence shown here is derived from an EMBL/GenBank/DDBJ whole genome shotgun (WGS) entry which is preliminary data.</text>
</comment>
<sequence length="178" mass="20390">MRNEALPMIAELCELFYSTTADVGQFEEVTAGDLPEQFKALLAHDDHMTVTVEAWHNSLVTLSVLGERHDMDYYSRHIVLSLQRDGAPVQFGIMRIDLNGLPKIVRMEIESQALPLGRIMIRHHLMRDVELDQLWRVTAGPALRKYLKLERETNCFGRTARILVDKKPAVELLEIVIL</sequence>
<organism evidence="1 2">
    <name type="scientific">Bythopirellula polymerisocia</name>
    <dbReference type="NCBI Taxonomy" id="2528003"/>
    <lineage>
        <taxon>Bacteria</taxon>
        <taxon>Pseudomonadati</taxon>
        <taxon>Planctomycetota</taxon>
        <taxon>Planctomycetia</taxon>
        <taxon>Pirellulales</taxon>
        <taxon>Lacipirellulaceae</taxon>
        <taxon>Bythopirellula</taxon>
    </lineage>
</organism>
<proteinExistence type="predicted"/>
<protein>
    <submittedName>
        <fullName evidence="1">Uncharacterized protein</fullName>
    </submittedName>
</protein>
<name>A0A5C6CL01_9BACT</name>
<keyword evidence="2" id="KW-1185">Reference proteome</keyword>
<dbReference type="InterPro" id="IPR028978">
    <property type="entry name" value="Chorismate_lyase_/UTRA_dom_sf"/>
</dbReference>
<dbReference type="Proteomes" id="UP000318437">
    <property type="component" value="Unassembled WGS sequence"/>
</dbReference>
<dbReference type="Gene3D" id="3.40.1410.10">
    <property type="entry name" value="Chorismate lyase-like"/>
    <property type="match status" value="1"/>
</dbReference>
<dbReference type="SUPFAM" id="SSF64288">
    <property type="entry name" value="Chorismate lyase-like"/>
    <property type="match status" value="1"/>
</dbReference>
<evidence type="ECO:0000313" key="1">
    <source>
        <dbReference type="EMBL" id="TWU23806.1"/>
    </source>
</evidence>
<evidence type="ECO:0000313" key="2">
    <source>
        <dbReference type="Proteomes" id="UP000318437"/>
    </source>
</evidence>